<keyword evidence="3" id="KW-0813">Transport</keyword>
<evidence type="ECO:0000256" key="3">
    <source>
        <dbReference type="ARBA" id="ARBA00022448"/>
    </source>
</evidence>
<evidence type="ECO:0000256" key="1">
    <source>
        <dbReference type="ARBA" id="ARBA00004442"/>
    </source>
</evidence>
<dbReference type="Pfam" id="PF02321">
    <property type="entry name" value="OEP"/>
    <property type="match status" value="2"/>
</dbReference>
<gene>
    <name evidence="9" type="ORF">GCM10023091_16890</name>
</gene>
<comment type="caution">
    <text evidence="9">The sequence shown here is derived from an EMBL/GenBank/DDBJ whole genome shotgun (WGS) entry which is preliminary data.</text>
</comment>
<keyword evidence="4" id="KW-1134">Transmembrane beta strand</keyword>
<protein>
    <submittedName>
        <fullName evidence="9">TolC family protein</fullName>
    </submittedName>
</protein>
<feature type="coiled-coil region" evidence="8">
    <location>
        <begin position="362"/>
        <end position="389"/>
    </location>
</feature>
<dbReference type="InterPro" id="IPR003423">
    <property type="entry name" value="OMP_efflux"/>
</dbReference>
<evidence type="ECO:0000313" key="9">
    <source>
        <dbReference type="EMBL" id="GAA4437532.1"/>
    </source>
</evidence>
<dbReference type="Proteomes" id="UP001501508">
    <property type="component" value="Unassembled WGS sequence"/>
</dbReference>
<name>A0ABP8LXM6_9BACT</name>
<dbReference type="PANTHER" id="PTHR30026:SF20">
    <property type="entry name" value="OUTER MEMBRANE PROTEIN TOLC"/>
    <property type="match status" value="1"/>
</dbReference>
<dbReference type="PANTHER" id="PTHR30026">
    <property type="entry name" value="OUTER MEMBRANE PROTEIN TOLC"/>
    <property type="match status" value="1"/>
</dbReference>
<keyword evidence="7" id="KW-0998">Cell outer membrane</keyword>
<evidence type="ECO:0000256" key="6">
    <source>
        <dbReference type="ARBA" id="ARBA00023136"/>
    </source>
</evidence>
<evidence type="ECO:0000256" key="7">
    <source>
        <dbReference type="ARBA" id="ARBA00023237"/>
    </source>
</evidence>
<keyword evidence="8" id="KW-0175">Coiled coil</keyword>
<reference evidence="10" key="1">
    <citation type="journal article" date="2019" name="Int. J. Syst. Evol. Microbiol.">
        <title>The Global Catalogue of Microorganisms (GCM) 10K type strain sequencing project: providing services to taxonomists for standard genome sequencing and annotation.</title>
        <authorList>
            <consortium name="The Broad Institute Genomics Platform"/>
            <consortium name="The Broad Institute Genome Sequencing Center for Infectious Disease"/>
            <person name="Wu L."/>
            <person name="Ma J."/>
        </authorList>
    </citation>
    <scope>NUCLEOTIDE SEQUENCE [LARGE SCALE GENOMIC DNA]</scope>
    <source>
        <strain evidence="10">JCM 31920</strain>
    </source>
</reference>
<dbReference type="InterPro" id="IPR051906">
    <property type="entry name" value="TolC-like"/>
</dbReference>
<keyword evidence="10" id="KW-1185">Reference proteome</keyword>
<sequence>MAGKTGRFMNLKIIGKAGIGLIAGFCSHSLSAQDSTAVDLRNAIETALKNSLEISIAKNEVEARTLLNHYGVAGGLPGVAATISNTEQVMNIHQRLQNGTNIERAGAAGNNLSAGLAGSMVLYNGHRIVSTKKRLEQLQQQGEELLVANIQNLIADVSTAYYDIVRQQSYVKTIRQSILASEKRLEVLETRRSAGMANNADVFQAQIDINTANQLLMNQMLVVEVAKAELLRLMTVDPGTRLAVSDTIVVSRDVSLEAILERLPANTNIKAADNQIRVNELIQKEISAQRYPTVRLNAGLNYSRVQSAAGFNLLNQSYGPNIGLSLAVPIYNGNAYKRQQDAAAVDVKTARKQKEILERDFRADVYKTYHAYQNALKQLETETRNYRLTQDLLNLTMQRFELIQATIIDVREAQKSFEDAGYRLVNLSYAAKAAEISLQRIANQLN</sequence>
<organism evidence="9 10">
    <name type="scientific">Ravibacter arvi</name>
    <dbReference type="NCBI Taxonomy" id="2051041"/>
    <lineage>
        <taxon>Bacteria</taxon>
        <taxon>Pseudomonadati</taxon>
        <taxon>Bacteroidota</taxon>
        <taxon>Cytophagia</taxon>
        <taxon>Cytophagales</taxon>
        <taxon>Spirosomataceae</taxon>
        <taxon>Ravibacter</taxon>
    </lineage>
</organism>
<dbReference type="SUPFAM" id="SSF56954">
    <property type="entry name" value="Outer membrane efflux proteins (OEP)"/>
    <property type="match status" value="1"/>
</dbReference>
<comment type="similarity">
    <text evidence="2">Belongs to the outer membrane factor (OMF) (TC 1.B.17) family.</text>
</comment>
<proteinExistence type="inferred from homology"/>
<evidence type="ECO:0000256" key="2">
    <source>
        <dbReference type="ARBA" id="ARBA00007613"/>
    </source>
</evidence>
<keyword evidence="5" id="KW-0812">Transmembrane</keyword>
<evidence type="ECO:0000256" key="5">
    <source>
        <dbReference type="ARBA" id="ARBA00022692"/>
    </source>
</evidence>
<keyword evidence="6" id="KW-0472">Membrane</keyword>
<comment type="subcellular location">
    <subcellularLocation>
        <location evidence="1">Cell outer membrane</location>
    </subcellularLocation>
</comment>
<evidence type="ECO:0000256" key="4">
    <source>
        <dbReference type="ARBA" id="ARBA00022452"/>
    </source>
</evidence>
<evidence type="ECO:0000313" key="10">
    <source>
        <dbReference type="Proteomes" id="UP001501508"/>
    </source>
</evidence>
<dbReference type="Gene3D" id="1.20.1600.10">
    <property type="entry name" value="Outer membrane efflux proteins (OEP)"/>
    <property type="match status" value="1"/>
</dbReference>
<dbReference type="EMBL" id="BAABEY010000018">
    <property type="protein sequence ID" value="GAA4437532.1"/>
    <property type="molecule type" value="Genomic_DNA"/>
</dbReference>
<accession>A0ABP8LXM6</accession>
<evidence type="ECO:0000256" key="8">
    <source>
        <dbReference type="SAM" id="Coils"/>
    </source>
</evidence>